<dbReference type="RefSeq" id="XP_026069538.1">
    <property type="nucleotide sequence ID" value="XM_026213753.1"/>
</dbReference>
<name>A0A6P6KB15_CARAU</name>
<protein>
    <submittedName>
        <fullName evidence="2">Protein SPO16 homolog isoform X1</fullName>
    </submittedName>
</protein>
<evidence type="ECO:0000313" key="2">
    <source>
        <dbReference type="RefSeq" id="XP_026069538.1"/>
    </source>
</evidence>
<dbReference type="GO" id="GO:0005694">
    <property type="term" value="C:chromosome"/>
    <property type="evidence" value="ECO:0007669"/>
    <property type="project" value="TreeGrafter"/>
</dbReference>
<dbReference type="GO" id="GO:0007131">
    <property type="term" value="P:reciprocal meiotic recombination"/>
    <property type="evidence" value="ECO:0007669"/>
    <property type="project" value="TreeGrafter"/>
</dbReference>
<accession>A0A6P6KB15</accession>
<keyword evidence="1" id="KW-1185">Reference proteome</keyword>
<evidence type="ECO:0000313" key="1">
    <source>
        <dbReference type="Proteomes" id="UP000515129"/>
    </source>
</evidence>
<dbReference type="KEGG" id="caua:113050606"/>
<dbReference type="Proteomes" id="UP000515129">
    <property type="component" value="Chromosome 31"/>
</dbReference>
<dbReference type="PANTHER" id="PTHR31408:SF2">
    <property type="entry name" value="PROTEIN SPO16 HOMOLOG"/>
    <property type="match status" value="1"/>
</dbReference>
<proteinExistence type="predicted"/>
<organism evidence="1 2">
    <name type="scientific">Carassius auratus</name>
    <name type="common">Goldfish</name>
    <dbReference type="NCBI Taxonomy" id="7957"/>
    <lineage>
        <taxon>Eukaryota</taxon>
        <taxon>Metazoa</taxon>
        <taxon>Chordata</taxon>
        <taxon>Craniata</taxon>
        <taxon>Vertebrata</taxon>
        <taxon>Euteleostomi</taxon>
        <taxon>Actinopterygii</taxon>
        <taxon>Neopterygii</taxon>
        <taxon>Teleostei</taxon>
        <taxon>Ostariophysi</taxon>
        <taxon>Cypriniformes</taxon>
        <taxon>Cyprinidae</taxon>
        <taxon>Cyprininae</taxon>
        <taxon>Carassius</taxon>
    </lineage>
</organism>
<dbReference type="OrthoDB" id="6149480at2759"/>
<dbReference type="GO" id="GO:0007130">
    <property type="term" value="P:synaptonemal complex assembly"/>
    <property type="evidence" value="ECO:0007669"/>
    <property type="project" value="InterPro"/>
</dbReference>
<dbReference type="CTD" id="113050606"/>
<gene>
    <name evidence="2" type="primary">c31h1orf146</name>
</gene>
<dbReference type="GeneID" id="113050606"/>
<reference evidence="2" key="1">
    <citation type="submission" date="2025-08" db="UniProtKB">
        <authorList>
            <consortium name="RefSeq"/>
        </authorList>
    </citation>
    <scope>IDENTIFICATION</scope>
    <source>
        <strain evidence="2">Wakin</strain>
        <tissue evidence="2">Muscle</tissue>
    </source>
</reference>
<sequence>MASNTGTSWKTTIIISSSPQCDEPSKILLAQQHRIRRSDTILSSAFVFPMSGRKEFNFIRTAFLLVTPEEFPAKLENSEFFERIEKFVQVHRNSFLLLQAPVYGKREWEILSSVQNRFLGCNLRVIPVHSTADVVKGMLVIAKATSKPNVANLSDQMSLACTYIIDHSPVWGMLQEMQF</sequence>
<dbReference type="AlphaFoldDB" id="A0A6P6KB15"/>
<dbReference type="InterPro" id="IPR027857">
    <property type="entry name" value="SCRE"/>
</dbReference>
<dbReference type="PANTHER" id="PTHR31408">
    <property type="entry name" value="HYPOTHETICAL PROTEIN LOC689986"/>
    <property type="match status" value="1"/>
</dbReference>
<dbReference type="Pfam" id="PF15162">
    <property type="entry name" value="SCRE"/>
    <property type="match status" value="1"/>
</dbReference>